<comment type="caution">
    <text evidence="1">The sequence shown here is derived from an EMBL/GenBank/DDBJ whole genome shotgun (WGS) entry which is preliminary data.</text>
</comment>
<organism evidence="1 2">
    <name type="scientific">Fasciola gigantica</name>
    <name type="common">Giant liver fluke</name>
    <dbReference type="NCBI Taxonomy" id="46835"/>
    <lineage>
        <taxon>Eukaryota</taxon>
        <taxon>Metazoa</taxon>
        <taxon>Spiralia</taxon>
        <taxon>Lophotrochozoa</taxon>
        <taxon>Platyhelminthes</taxon>
        <taxon>Trematoda</taxon>
        <taxon>Digenea</taxon>
        <taxon>Plagiorchiida</taxon>
        <taxon>Echinostomata</taxon>
        <taxon>Echinostomatoidea</taxon>
        <taxon>Fasciolidae</taxon>
        <taxon>Fasciola</taxon>
    </lineage>
</organism>
<keyword evidence="2" id="KW-1185">Reference proteome</keyword>
<sequence length="122" mass="14100">MCVCVLQSVCCNQNQLTETNTHPCESYKKILLFFVTRSFDSKSTHVYEIIRSLHSVHIPSIVSHHQSCDHRRWLFLQEHGDSYGPIILPCRLVNSSNIHQMKLHCDYNLCRMSEVVDALGNL</sequence>
<reference evidence="1 2" key="1">
    <citation type="submission" date="2019-04" db="EMBL/GenBank/DDBJ databases">
        <title>Annotation for the trematode Fasciola gigantica.</title>
        <authorList>
            <person name="Choi Y.-J."/>
        </authorList>
    </citation>
    <scope>NUCLEOTIDE SEQUENCE [LARGE SCALE GENOMIC DNA]</scope>
    <source>
        <strain evidence="1">Uganda_cow_1</strain>
    </source>
</reference>
<dbReference type="EMBL" id="SUNJ01012104">
    <property type="protein sequence ID" value="TPP58336.1"/>
    <property type="molecule type" value="Genomic_DNA"/>
</dbReference>
<gene>
    <name evidence="1" type="ORF">FGIG_04153</name>
</gene>
<evidence type="ECO:0000313" key="1">
    <source>
        <dbReference type="EMBL" id="TPP58336.1"/>
    </source>
</evidence>
<accession>A0A504YCY2</accession>
<dbReference type="Proteomes" id="UP000316759">
    <property type="component" value="Unassembled WGS sequence"/>
</dbReference>
<dbReference type="AlphaFoldDB" id="A0A504YCY2"/>
<protein>
    <submittedName>
        <fullName evidence="1">Uncharacterized protein</fullName>
    </submittedName>
</protein>
<proteinExistence type="predicted"/>
<evidence type="ECO:0000313" key="2">
    <source>
        <dbReference type="Proteomes" id="UP000316759"/>
    </source>
</evidence>
<name>A0A504YCY2_FASGI</name>